<dbReference type="InterPro" id="IPR049713">
    <property type="entry name" value="Pr6Pr-like"/>
</dbReference>
<organism evidence="2 3">
    <name type="scientific">Pedobacter rhizosphaerae</name>
    <dbReference type="NCBI Taxonomy" id="390241"/>
    <lineage>
        <taxon>Bacteria</taxon>
        <taxon>Pseudomonadati</taxon>
        <taxon>Bacteroidota</taxon>
        <taxon>Sphingobacteriia</taxon>
        <taxon>Sphingobacteriales</taxon>
        <taxon>Sphingobacteriaceae</taxon>
        <taxon>Pedobacter</taxon>
    </lineage>
</organism>
<evidence type="ECO:0000313" key="3">
    <source>
        <dbReference type="Proteomes" id="UP000199572"/>
    </source>
</evidence>
<evidence type="ECO:0000313" key="2">
    <source>
        <dbReference type="EMBL" id="SER94334.1"/>
    </source>
</evidence>
<evidence type="ECO:0000256" key="1">
    <source>
        <dbReference type="SAM" id="Phobius"/>
    </source>
</evidence>
<keyword evidence="1" id="KW-0812">Transmembrane</keyword>
<feature type="transmembrane region" description="Helical" evidence="1">
    <location>
        <begin position="181"/>
        <end position="202"/>
    </location>
</feature>
<accession>A0A1H9TBL1</accession>
<dbReference type="EMBL" id="FOGG01000021">
    <property type="protein sequence ID" value="SER94334.1"/>
    <property type="molecule type" value="Genomic_DNA"/>
</dbReference>
<keyword evidence="1" id="KW-1133">Transmembrane helix</keyword>
<feature type="transmembrane region" description="Helical" evidence="1">
    <location>
        <begin position="79"/>
        <end position="98"/>
    </location>
</feature>
<keyword evidence="3" id="KW-1185">Reference proteome</keyword>
<reference evidence="2 3" key="1">
    <citation type="submission" date="2016-10" db="EMBL/GenBank/DDBJ databases">
        <authorList>
            <person name="de Groot N.N."/>
        </authorList>
    </citation>
    <scope>NUCLEOTIDE SEQUENCE [LARGE SCALE GENOMIC DNA]</scope>
    <source>
        <strain evidence="2 3">DSM 18610</strain>
    </source>
</reference>
<feature type="transmembrane region" description="Helical" evidence="1">
    <location>
        <begin position="110"/>
        <end position="130"/>
    </location>
</feature>
<dbReference type="OrthoDB" id="9809977at2"/>
<dbReference type="AlphaFoldDB" id="A0A1H9TBL1"/>
<dbReference type="Proteomes" id="UP000199572">
    <property type="component" value="Unassembled WGS sequence"/>
</dbReference>
<sequence>MKSAFSYKLFTGILFFIFWFGIILQFVLILEDRQYNWLQSIDGFLMYFTVLTNIICGLALGSVLFYLNSKSGNFLTKSSWLTAITVYIVVVGLIYNLVLRGIVNLTGLSVLANELLHVVNPILFLIFWMAFVDKSTLKYSQIYAWLVYPFLYMVFALVRGALVNTYPYPFLNVSKLGYAGTALNCLGLSAVFGLGSLLFVWAGKQIASKK</sequence>
<dbReference type="STRING" id="390241.SAMN04488023_12172"/>
<dbReference type="RefSeq" id="WP_090886221.1">
    <property type="nucleotide sequence ID" value="NZ_FOGG01000021.1"/>
</dbReference>
<gene>
    <name evidence="2" type="ORF">SAMN04488023_12172</name>
</gene>
<evidence type="ECO:0008006" key="4">
    <source>
        <dbReference type="Google" id="ProtNLM"/>
    </source>
</evidence>
<feature type="transmembrane region" description="Helical" evidence="1">
    <location>
        <begin position="44"/>
        <end position="67"/>
    </location>
</feature>
<feature type="transmembrane region" description="Helical" evidence="1">
    <location>
        <begin position="142"/>
        <end position="161"/>
    </location>
</feature>
<feature type="transmembrane region" description="Helical" evidence="1">
    <location>
        <begin position="7"/>
        <end position="29"/>
    </location>
</feature>
<keyword evidence="1" id="KW-0472">Membrane</keyword>
<proteinExistence type="predicted"/>
<dbReference type="NCBIfam" id="NF038065">
    <property type="entry name" value="Pr6Pr"/>
    <property type="match status" value="1"/>
</dbReference>
<protein>
    <recommendedName>
        <fullName evidence="4">FAR-17a/AIG1-like protein</fullName>
    </recommendedName>
</protein>
<name>A0A1H9TBL1_9SPHI</name>